<keyword evidence="5" id="KW-0297">G-protein coupled receptor</keyword>
<evidence type="ECO:0000256" key="3">
    <source>
        <dbReference type="ARBA" id="ARBA00022692"/>
    </source>
</evidence>
<proteinExistence type="predicted"/>
<dbReference type="PRINTS" id="PR02108">
    <property type="entry name" value="MRGPCRFAMILY"/>
</dbReference>
<dbReference type="EMBL" id="KL236552">
    <property type="protein sequence ID" value="KFV09250.1"/>
    <property type="molecule type" value="Genomic_DNA"/>
</dbReference>
<evidence type="ECO:0000256" key="1">
    <source>
        <dbReference type="ARBA" id="ARBA00004651"/>
    </source>
</evidence>
<dbReference type="InterPro" id="IPR017452">
    <property type="entry name" value="GPCR_Rhodpsn_7TM"/>
</dbReference>
<feature type="domain" description="G-protein coupled receptors family 1 profile" evidence="10">
    <location>
        <begin position="1"/>
        <end position="150"/>
    </location>
</feature>
<dbReference type="InterPro" id="IPR026234">
    <property type="entry name" value="MRGPCRFAMILY"/>
</dbReference>
<evidence type="ECO:0000256" key="9">
    <source>
        <dbReference type="SAM" id="Phobius"/>
    </source>
</evidence>
<feature type="transmembrane region" description="Helical" evidence="9">
    <location>
        <begin position="98"/>
        <end position="122"/>
    </location>
</feature>
<dbReference type="PROSITE" id="PS50262">
    <property type="entry name" value="G_PROTEIN_RECEP_F1_2"/>
    <property type="match status" value="1"/>
</dbReference>
<gene>
    <name evidence="11" type="ORF">N339_03313</name>
</gene>
<dbReference type="PANTHER" id="PTHR11334">
    <property type="entry name" value="MAS-RELATED G-PROTEIN COUPLED RECEPTOR"/>
    <property type="match status" value="1"/>
</dbReference>
<protein>
    <submittedName>
        <fullName evidence="11">Mas-related G-protein coupled receptor member H</fullName>
    </submittedName>
</protein>
<evidence type="ECO:0000313" key="12">
    <source>
        <dbReference type="Proteomes" id="UP000053149"/>
    </source>
</evidence>
<evidence type="ECO:0000256" key="6">
    <source>
        <dbReference type="ARBA" id="ARBA00023136"/>
    </source>
</evidence>
<evidence type="ECO:0000256" key="8">
    <source>
        <dbReference type="ARBA" id="ARBA00023224"/>
    </source>
</evidence>
<evidence type="ECO:0000256" key="4">
    <source>
        <dbReference type="ARBA" id="ARBA00022989"/>
    </source>
</evidence>
<evidence type="ECO:0000256" key="2">
    <source>
        <dbReference type="ARBA" id="ARBA00022475"/>
    </source>
</evidence>
<feature type="non-terminal residue" evidence="11">
    <location>
        <position position="176"/>
    </location>
</feature>
<accession>A0A093BZW6</accession>
<reference evidence="11 12" key="1">
    <citation type="submission" date="2014-04" db="EMBL/GenBank/DDBJ databases">
        <title>Genome evolution of avian class.</title>
        <authorList>
            <person name="Zhang G."/>
            <person name="Li C."/>
        </authorList>
    </citation>
    <scope>NUCLEOTIDE SEQUENCE [LARGE SCALE GENOMIC DNA]</scope>
    <source>
        <strain evidence="11">BGI_N339</strain>
    </source>
</reference>
<dbReference type="PANTHER" id="PTHR11334:SF29">
    <property type="entry name" value="MAS-RELATED G-PROTEIN COUPLED RECEPTOR MEMBER X2"/>
    <property type="match status" value="1"/>
</dbReference>
<evidence type="ECO:0000313" key="11">
    <source>
        <dbReference type="EMBL" id="KFV09250.1"/>
    </source>
</evidence>
<evidence type="ECO:0000256" key="7">
    <source>
        <dbReference type="ARBA" id="ARBA00023170"/>
    </source>
</evidence>
<keyword evidence="6 9" id="KW-0472">Membrane</keyword>
<feature type="non-terminal residue" evidence="11">
    <location>
        <position position="1"/>
    </location>
</feature>
<sequence length="176" mass="20196">LLTAMSMERCLSVLFPIWYRCRRPKRLSGIMCGLLWALAGLFVSLLLTSCYFGPLCVQLLRGISTVNFLIFFLFPFLSNLSLFIRLRCSSQRRHPGKLYVAILLSVIFLLIFGFPLTLNFFLGHIGIHVFILQNSYVLASLNSSINPFIYFLVGSCRKRRFQGSAKVALRRVFEEK</sequence>
<organism evidence="11 12">
    <name type="scientific">Pterocles gutturalis</name>
    <name type="common">yellow-throated sandgrouse</name>
    <dbReference type="NCBI Taxonomy" id="240206"/>
    <lineage>
        <taxon>Eukaryota</taxon>
        <taxon>Metazoa</taxon>
        <taxon>Chordata</taxon>
        <taxon>Craniata</taxon>
        <taxon>Vertebrata</taxon>
        <taxon>Euteleostomi</taxon>
        <taxon>Archelosauria</taxon>
        <taxon>Archosauria</taxon>
        <taxon>Dinosauria</taxon>
        <taxon>Saurischia</taxon>
        <taxon>Theropoda</taxon>
        <taxon>Coelurosauria</taxon>
        <taxon>Aves</taxon>
        <taxon>Neognathae</taxon>
        <taxon>Neoaves</taxon>
        <taxon>Columbimorphae</taxon>
        <taxon>Pterocliformes</taxon>
        <taxon>Pteroclidae</taxon>
        <taxon>Pterocles</taxon>
    </lineage>
</organism>
<keyword evidence="2" id="KW-1003">Cell membrane</keyword>
<dbReference type="GO" id="GO:0004930">
    <property type="term" value="F:G protein-coupled receptor activity"/>
    <property type="evidence" value="ECO:0007669"/>
    <property type="project" value="UniProtKB-KW"/>
</dbReference>
<dbReference type="Gene3D" id="1.20.1070.10">
    <property type="entry name" value="Rhodopsin 7-helix transmembrane proteins"/>
    <property type="match status" value="1"/>
</dbReference>
<name>A0A093BZW6_9AVES</name>
<comment type="subcellular location">
    <subcellularLocation>
        <location evidence="1">Cell membrane</location>
        <topology evidence="1">Multi-pass membrane protein</topology>
    </subcellularLocation>
</comment>
<dbReference type="GO" id="GO:0005886">
    <property type="term" value="C:plasma membrane"/>
    <property type="evidence" value="ECO:0007669"/>
    <property type="project" value="UniProtKB-SubCell"/>
</dbReference>
<feature type="transmembrane region" description="Helical" evidence="9">
    <location>
        <begin position="68"/>
        <end position="86"/>
    </location>
</feature>
<evidence type="ECO:0000256" key="5">
    <source>
        <dbReference type="ARBA" id="ARBA00023040"/>
    </source>
</evidence>
<keyword evidence="8" id="KW-0807">Transducer</keyword>
<dbReference type="Proteomes" id="UP000053149">
    <property type="component" value="Unassembled WGS sequence"/>
</dbReference>
<feature type="transmembrane region" description="Helical" evidence="9">
    <location>
        <begin position="134"/>
        <end position="153"/>
    </location>
</feature>
<dbReference type="SUPFAM" id="SSF81321">
    <property type="entry name" value="Family A G protein-coupled receptor-like"/>
    <property type="match status" value="1"/>
</dbReference>
<evidence type="ECO:0000259" key="10">
    <source>
        <dbReference type="PROSITE" id="PS50262"/>
    </source>
</evidence>
<dbReference type="AlphaFoldDB" id="A0A093BZW6"/>
<keyword evidence="12" id="KW-1185">Reference proteome</keyword>
<keyword evidence="4 9" id="KW-1133">Transmembrane helix</keyword>
<keyword evidence="3 9" id="KW-0812">Transmembrane</keyword>
<keyword evidence="7 11" id="KW-0675">Receptor</keyword>